<dbReference type="CDD" id="cd06530">
    <property type="entry name" value="S26_SPase_I"/>
    <property type="match status" value="1"/>
</dbReference>
<comment type="similarity">
    <text evidence="1">Belongs to the peptidase S26 family.</text>
</comment>
<dbReference type="Pfam" id="PF10502">
    <property type="entry name" value="Peptidase_S26"/>
    <property type="match status" value="1"/>
</dbReference>
<dbReference type="InterPro" id="IPR000223">
    <property type="entry name" value="Pept_S26A_signal_pept_1"/>
</dbReference>
<dbReference type="InterPro" id="IPR019533">
    <property type="entry name" value="Peptidase_S26"/>
</dbReference>
<dbReference type="EMBL" id="UINC01004809">
    <property type="protein sequence ID" value="SVA17002.1"/>
    <property type="molecule type" value="Genomic_DNA"/>
</dbReference>
<dbReference type="PANTHER" id="PTHR43390">
    <property type="entry name" value="SIGNAL PEPTIDASE I"/>
    <property type="match status" value="1"/>
</dbReference>
<gene>
    <name evidence="4" type="ORF">METZ01_LOCUS69856</name>
</gene>
<dbReference type="Gene3D" id="2.10.109.10">
    <property type="entry name" value="Umud Fragment, subunit A"/>
    <property type="match status" value="1"/>
</dbReference>
<dbReference type="GO" id="GO:0006465">
    <property type="term" value="P:signal peptide processing"/>
    <property type="evidence" value="ECO:0007669"/>
    <property type="project" value="InterPro"/>
</dbReference>
<feature type="non-terminal residue" evidence="4">
    <location>
        <position position="1"/>
    </location>
</feature>
<dbReference type="PRINTS" id="PR00727">
    <property type="entry name" value="LEADERPTASE"/>
</dbReference>
<dbReference type="InterPro" id="IPR036286">
    <property type="entry name" value="LexA/Signal_pep-like_sf"/>
</dbReference>
<evidence type="ECO:0000259" key="3">
    <source>
        <dbReference type="Pfam" id="PF10502"/>
    </source>
</evidence>
<name>A0A381TLN8_9ZZZZ</name>
<dbReference type="GO" id="GO:0016020">
    <property type="term" value="C:membrane"/>
    <property type="evidence" value="ECO:0007669"/>
    <property type="project" value="InterPro"/>
</dbReference>
<evidence type="ECO:0000256" key="2">
    <source>
        <dbReference type="ARBA" id="ARBA00022801"/>
    </source>
</evidence>
<proteinExistence type="inferred from homology"/>
<dbReference type="NCBIfam" id="TIGR02227">
    <property type="entry name" value="sigpep_I_bact"/>
    <property type="match status" value="1"/>
</dbReference>
<dbReference type="PROSITE" id="PS00760">
    <property type="entry name" value="SPASE_I_2"/>
    <property type="match status" value="1"/>
</dbReference>
<keyword evidence="2" id="KW-0378">Hydrolase</keyword>
<dbReference type="GO" id="GO:0004252">
    <property type="term" value="F:serine-type endopeptidase activity"/>
    <property type="evidence" value="ECO:0007669"/>
    <property type="project" value="InterPro"/>
</dbReference>
<protein>
    <recommendedName>
        <fullName evidence="3">Peptidase S26 domain-containing protein</fullName>
    </recommendedName>
</protein>
<dbReference type="InterPro" id="IPR019757">
    <property type="entry name" value="Pept_S26A_signal_pept_1_Lys-AS"/>
</dbReference>
<reference evidence="4" key="1">
    <citation type="submission" date="2018-05" db="EMBL/GenBank/DDBJ databases">
        <authorList>
            <person name="Lanie J.A."/>
            <person name="Ng W.-L."/>
            <person name="Kazmierczak K.M."/>
            <person name="Andrzejewski T.M."/>
            <person name="Davidsen T.M."/>
            <person name="Wayne K.J."/>
            <person name="Tettelin H."/>
            <person name="Glass J.I."/>
            <person name="Rusch D."/>
            <person name="Podicherti R."/>
            <person name="Tsui H.-C.T."/>
            <person name="Winkler M.E."/>
        </authorList>
    </citation>
    <scope>NUCLEOTIDE SEQUENCE</scope>
</reference>
<evidence type="ECO:0000313" key="4">
    <source>
        <dbReference type="EMBL" id="SVA17002.1"/>
    </source>
</evidence>
<dbReference type="AlphaFoldDB" id="A0A381TLN8"/>
<organism evidence="4">
    <name type="scientific">marine metagenome</name>
    <dbReference type="NCBI Taxonomy" id="408172"/>
    <lineage>
        <taxon>unclassified sequences</taxon>
        <taxon>metagenomes</taxon>
        <taxon>ecological metagenomes</taxon>
    </lineage>
</organism>
<evidence type="ECO:0000256" key="1">
    <source>
        <dbReference type="ARBA" id="ARBA00009370"/>
    </source>
</evidence>
<sequence>VSIVWIIFLALLFRSFAFGSYNIPSGSMLRTLHEGDYIFVSKWAYGYSRHSLPFSIPIIPNRLFANKPERGDVAVFKLPTDNRTDYIKRIIGLPGDTVQIVNGQVILNGKTLEYNYKEDYQVNRFKSPRKTSQGCLNEKTLVYEEILPNGVSYEILNTFDNLPQDNTPVYRVPKDHYFLMGDNRDNSQDSRFLKKVGFVPFENLVGQAGIIFFSWHWKKVGKNFCLSNVKWNRAFKLIK</sequence>
<feature type="domain" description="Peptidase S26" evidence="3">
    <location>
        <begin position="2"/>
        <end position="212"/>
    </location>
</feature>
<accession>A0A381TLN8</accession>
<dbReference type="PANTHER" id="PTHR43390:SF1">
    <property type="entry name" value="CHLOROPLAST PROCESSING PEPTIDASE"/>
    <property type="match status" value="1"/>
</dbReference>
<dbReference type="SUPFAM" id="SSF51306">
    <property type="entry name" value="LexA/Signal peptidase"/>
    <property type="match status" value="1"/>
</dbReference>